<evidence type="ECO:0000259" key="1">
    <source>
        <dbReference type="PROSITE" id="PS50404"/>
    </source>
</evidence>
<dbReference type="CDD" id="cd03196">
    <property type="entry name" value="GST_C_5"/>
    <property type="match status" value="1"/>
</dbReference>
<dbReference type="Proteomes" id="UP000615326">
    <property type="component" value="Unassembled WGS sequence"/>
</dbReference>
<name>A0ABX0KAB4_9PROT</name>
<dbReference type="Pfam" id="PF13417">
    <property type="entry name" value="GST_N_3"/>
    <property type="match status" value="1"/>
</dbReference>
<dbReference type="InterPro" id="IPR036282">
    <property type="entry name" value="Glutathione-S-Trfase_C_sf"/>
</dbReference>
<dbReference type="Pfam" id="PF13410">
    <property type="entry name" value="GST_C_2"/>
    <property type="match status" value="1"/>
</dbReference>
<proteinExistence type="predicted"/>
<dbReference type="InterPro" id="IPR004045">
    <property type="entry name" value="Glutathione_S-Trfase_N"/>
</dbReference>
<organism evidence="2 3">
    <name type="scientific">Acetobacter fallax</name>
    <dbReference type="NCBI Taxonomy" id="1737473"/>
    <lineage>
        <taxon>Bacteria</taxon>
        <taxon>Pseudomonadati</taxon>
        <taxon>Pseudomonadota</taxon>
        <taxon>Alphaproteobacteria</taxon>
        <taxon>Acetobacterales</taxon>
        <taxon>Acetobacteraceae</taxon>
        <taxon>Acetobacter</taxon>
    </lineage>
</organism>
<protein>
    <submittedName>
        <fullName evidence="2">Glutathione S-transferase</fullName>
    </submittedName>
</protein>
<dbReference type="Gene3D" id="3.40.30.10">
    <property type="entry name" value="Glutaredoxin"/>
    <property type="match status" value="1"/>
</dbReference>
<dbReference type="EMBL" id="WOSW01000008">
    <property type="protein sequence ID" value="NHO32151.1"/>
    <property type="molecule type" value="Genomic_DNA"/>
</dbReference>
<evidence type="ECO:0000313" key="2">
    <source>
        <dbReference type="EMBL" id="NHO32151.1"/>
    </source>
</evidence>
<dbReference type="PROSITE" id="PS50404">
    <property type="entry name" value="GST_NTER"/>
    <property type="match status" value="1"/>
</dbReference>
<dbReference type="InterPro" id="IPR050983">
    <property type="entry name" value="GST_Omega/HSP26"/>
</dbReference>
<reference evidence="2 3" key="1">
    <citation type="journal article" date="2020" name="Int. J. Syst. Evol. Microbiol.">
        <title>Novel acetic acid bacteria from cider fermentations: Acetobacter conturbans sp. nov. and Acetobacter fallax sp. nov.</title>
        <authorList>
            <person name="Sombolestani A.S."/>
            <person name="Cleenwerck I."/>
            <person name="Cnockaert M."/>
            <person name="Borremans W."/>
            <person name="Wieme A.D."/>
            <person name="De Vuyst L."/>
            <person name="Vandamme P."/>
        </authorList>
    </citation>
    <scope>NUCLEOTIDE SEQUENCE [LARGE SCALE GENOMIC DNA]</scope>
    <source>
        <strain evidence="2 3">LMG 1637</strain>
    </source>
</reference>
<dbReference type="InterPro" id="IPR036249">
    <property type="entry name" value="Thioredoxin-like_sf"/>
</dbReference>
<feature type="domain" description="GST N-terminal" evidence="1">
    <location>
        <begin position="3"/>
        <end position="82"/>
    </location>
</feature>
<dbReference type="PANTHER" id="PTHR43968:SF6">
    <property type="entry name" value="GLUTATHIONE S-TRANSFERASE OMEGA"/>
    <property type="match status" value="1"/>
</dbReference>
<comment type="caution">
    <text evidence="2">The sequence shown here is derived from an EMBL/GenBank/DDBJ whole genome shotgun (WGS) entry which is preliminary data.</text>
</comment>
<dbReference type="PANTHER" id="PTHR43968">
    <property type="match status" value="1"/>
</dbReference>
<evidence type="ECO:0000313" key="3">
    <source>
        <dbReference type="Proteomes" id="UP000615326"/>
    </source>
</evidence>
<sequence length="207" mass="23092">MTGAVILYSFRRCPYAMRARLALLVSGVRAEVREVVLRDKPLAMLAASPKGTVPVLVLPDGVVIEESLEVMLWALGRADPEGWLEGADLGLVGRCDGAFKFHLDRYKYFTRYGCDPAEHRAEGMRFLEELEGRFSGGFLCGERFGLTDAAVAPFVRQFAAVEPEWFDGLALPCVRGWLEGFVASSLFRRAMRRFEPWRAGDVPVLLC</sequence>
<gene>
    <name evidence="2" type="ORF">GOB84_06160</name>
</gene>
<keyword evidence="3" id="KW-1185">Reference proteome</keyword>
<dbReference type="SUPFAM" id="SSF52833">
    <property type="entry name" value="Thioredoxin-like"/>
    <property type="match status" value="1"/>
</dbReference>
<dbReference type="CDD" id="cd03060">
    <property type="entry name" value="GST_N_Omega_like"/>
    <property type="match status" value="1"/>
</dbReference>
<dbReference type="Gene3D" id="1.20.1050.10">
    <property type="match status" value="1"/>
</dbReference>
<dbReference type="RefSeq" id="WP_173576686.1">
    <property type="nucleotide sequence ID" value="NZ_WOSW01000008.1"/>
</dbReference>
<dbReference type="SUPFAM" id="SSF47616">
    <property type="entry name" value="GST C-terminal domain-like"/>
    <property type="match status" value="1"/>
</dbReference>
<accession>A0ABX0KAB4</accession>